<evidence type="ECO:0000313" key="10">
    <source>
        <dbReference type="Proteomes" id="UP000058020"/>
    </source>
</evidence>
<dbReference type="GO" id="GO:0005886">
    <property type="term" value="C:plasma membrane"/>
    <property type="evidence" value="ECO:0007669"/>
    <property type="project" value="UniProtKB-SubCell"/>
</dbReference>
<gene>
    <name evidence="9" type="ORF">SP60_05910</name>
</gene>
<keyword evidence="3" id="KW-0132">Cell division</keyword>
<keyword evidence="7" id="KW-0131">Cell cycle</keyword>
<dbReference type="OrthoDB" id="9816024at2"/>
<dbReference type="InterPro" id="IPR011922">
    <property type="entry name" value="Cell_div_FtsL"/>
</dbReference>
<comment type="subcellular location">
    <subcellularLocation>
        <location evidence="1">Cell membrane</location>
        <topology evidence="1">Single-pass type II membrane protein</topology>
    </subcellularLocation>
</comment>
<evidence type="ECO:0000256" key="5">
    <source>
        <dbReference type="ARBA" id="ARBA00022989"/>
    </source>
</evidence>
<evidence type="ECO:0000256" key="1">
    <source>
        <dbReference type="ARBA" id="ARBA00004401"/>
    </source>
</evidence>
<accession>A0A0M5LES0</accession>
<dbReference type="GO" id="GO:0051301">
    <property type="term" value="P:cell division"/>
    <property type="evidence" value="ECO:0007669"/>
    <property type="project" value="UniProtKB-KW"/>
</dbReference>
<evidence type="ECO:0000256" key="6">
    <source>
        <dbReference type="ARBA" id="ARBA00023136"/>
    </source>
</evidence>
<reference evidence="9 10" key="1">
    <citation type="journal article" date="2015" name="Genome Announc.">
        <title>Genome Sequence of 'Candidatus Thioglobus autotrophica' Strain EF1, a Chemoautotroph from the SUP05 Clade of Marine Gammaproteobacteria.</title>
        <authorList>
            <person name="Shah V."/>
            <person name="Morris R.M."/>
        </authorList>
    </citation>
    <scope>NUCLEOTIDE SEQUENCE [LARGE SCALE GENOMIC DNA]</scope>
    <source>
        <strain evidence="9 10">EF1</strain>
    </source>
</reference>
<proteinExistence type="predicted"/>
<dbReference type="RefSeq" id="WP_053951747.1">
    <property type="nucleotide sequence ID" value="NZ_CP010552.1"/>
</dbReference>
<keyword evidence="10" id="KW-1185">Reference proteome</keyword>
<evidence type="ECO:0000256" key="3">
    <source>
        <dbReference type="ARBA" id="ARBA00022618"/>
    </source>
</evidence>
<keyword evidence="4 8" id="KW-0812">Transmembrane</keyword>
<evidence type="ECO:0000256" key="2">
    <source>
        <dbReference type="ARBA" id="ARBA00022475"/>
    </source>
</evidence>
<name>A0A0M5LES0_9GAMM</name>
<feature type="transmembrane region" description="Helical" evidence="8">
    <location>
        <begin position="12"/>
        <end position="30"/>
    </location>
</feature>
<evidence type="ECO:0000313" key="9">
    <source>
        <dbReference type="EMBL" id="ALE52778.1"/>
    </source>
</evidence>
<evidence type="ECO:0000256" key="4">
    <source>
        <dbReference type="ARBA" id="ARBA00022692"/>
    </source>
</evidence>
<evidence type="ECO:0000256" key="8">
    <source>
        <dbReference type="SAM" id="Phobius"/>
    </source>
</evidence>
<sequence length="97" mass="11138">MPAAINKLQLNLVLLFAIVALSLLSIVWHHQTYTLYKQIKRATTQQHQMMALNKQLLSEHSQIMSGDEIKVHAINQLKMKEPEPGDFGRWFKGNLSL</sequence>
<keyword evidence="6 8" id="KW-0472">Membrane</keyword>
<protein>
    <recommendedName>
        <fullName evidence="11">Cell division protein FtsL</fullName>
    </recommendedName>
</protein>
<keyword evidence="2" id="KW-1003">Cell membrane</keyword>
<keyword evidence="5 8" id="KW-1133">Transmembrane helix</keyword>
<dbReference type="Proteomes" id="UP000058020">
    <property type="component" value="Chromosome"/>
</dbReference>
<dbReference type="STRING" id="1705394.SP60_05910"/>
<dbReference type="EMBL" id="CP010552">
    <property type="protein sequence ID" value="ALE52778.1"/>
    <property type="molecule type" value="Genomic_DNA"/>
</dbReference>
<dbReference type="Pfam" id="PF04999">
    <property type="entry name" value="FtsL"/>
    <property type="match status" value="1"/>
</dbReference>
<dbReference type="KEGG" id="tho:SP60_05910"/>
<evidence type="ECO:0000256" key="7">
    <source>
        <dbReference type="ARBA" id="ARBA00023306"/>
    </source>
</evidence>
<evidence type="ECO:0008006" key="11">
    <source>
        <dbReference type="Google" id="ProtNLM"/>
    </source>
</evidence>
<organism evidence="9 10">
    <name type="scientific">Candidatus Thioglobus autotrophicus</name>
    <dbReference type="NCBI Taxonomy" id="1705394"/>
    <lineage>
        <taxon>Bacteria</taxon>
        <taxon>Pseudomonadati</taxon>
        <taxon>Pseudomonadota</taxon>
        <taxon>Gammaproteobacteria</taxon>
        <taxon>Candidatus Pseudothioglobaceae</taxon>
        <taxon>Candidatus Thioglobus</taxon>
    </lineage>
</organism>
<dbReference type="AlphaFoldDB" id="A0A0M5LES0"/>